<sequence length="336" mass="39280">MAMSLSELNVYHREKIMYENVLTKFENILFNKLGEKVKFGPKMSMFKYEPNPIMVLDDLKAEGYEIVERKECLSLKLSKCFLTKIAKFHAAGAKVLQTEGMLFDCLDRNSPNAAKQDNESPLSLTFLRMHDEFIKALRSYGGCDEYADKVEKWDRNLLATGYLYESKPMKCGLRVLNHGDVWTNNMMFNLDTNEVLLIDYQLSFWGSPAYDILPFLAASIHDDIKVKHFDELVEFYYQELSESLRKLDYSDPIPNFEEFKDDLMEKGFIFAGFLEYLFFVKTTSGFSFDMLMFGKDEEALQEVYNRLYQEEAFVKAVKVWLPFMNERGFLDVLIRS</sequence>
<feature type="domain" description="CHK kinase-like" evidence="1">
    <location>
        <begin position="54"/>
        <end position="246"/>
    </location>
</feature>
<keyword evidence="3" id="KW-1185">Reference proteome</keyword>
<proteinExistence type="predicted"/>
<dbReference type="InterPro" id="IPR004119">
    <property type="entry name" value="EcKL"/>
</dbReference>
<dbReference type="InterPro" id="IPR011009">
    <property type="entry name" value="Kinase-like_dom_sf"/>
</dbReference>
<dbReference type="PANTHER" id="PTHR11012">
    <property type="entry name" value="PROTEIN KINASE-LIKE DOMAIN-CONTAINING"/>
    <property type="match status" value="1"/>
</dbReference>
<organism evidence="2 3">
    <name type="scientific">Chironomus riparius</name>
    <dbReference type="NCBI Taxonomy" id="315576"/>
    <lineage>
        <taxon>Eukaryota</taxon>
        <taxon>Metazoa</taxon>
        <taxon>Ecdysozoa</taxon>
        <taxon>Arthropoda</taxon>
        <taxon>Hexapoda</taxon>
        <taxon>Insecta</taxon>
        <taxon>Pterygota</taxon>
        <taxon>Neoptera</taxon>
        <taxon>Endopterygota</taxon>
        <taxon>Diptera</taxon>
        <taxon>Nematocera</taxon>
        <taxon>Chironomoidea</taxon>
        <taxon>Chironomidae</taxon>
        <taxon>Chironominae</taxon>
        <taxon>Chironomus</taxon>
    </lineage>
</organism>
<dbReference type="OrthoDB" id="191037at2759"/>
<dbReference type="InterPro" id="IPR015897">
    <property type="entry name" value="CHK_kinase-like"/>
</dbReference>
<dbReference type="Gene3D" id="3.90.1200.10">
    <property type="match status" value="1"/>
</dbReference>
<evidence type="ECO:0000313" key="2">
    <source>
        <dbReference type="EMBL" id="CAG9801146.1"/>
    </source>
</evidence>
<dbReference type="EMBL" id="OU895877">
    <property type="protein sequence ID" value="CAG9801146.1"/>
    <property type="molecule type" value="Genomic_DNA"/>
</dbReference>
<evidence type="ECO:0000313" key="3">
    <source>
        <dbReference type="Proteomes" id="UP001153620"/>
    </source>
</evidence>
<name>A0A9N9RPJ6_9DIPT</name>
<dbReference type="PANTHER" id="PTHR11012:SF56">
    <property type="entry name" value="CHK KINASE-LIKE DOMAIN-CONTAINING PROTEIN-RELATED"/>
    <property type="match status" value="1"/>
</dbReference>
<dbReference type="AlphaFoldDB" id="A0A9N9RPJ6"/>
<reference evidence="2" key="1">
    <citation type="submission" date="2022-01" db="EMBL/GenBank/DDBJ databases">
        <authorList>
            <person name="King R."/>
        </authorList>
    </citation>
    <scope>NUCLEOTIDE SEQUENCE</scope>
</reference>
<accession>A0A9N9RPJ6</accession>
<dbReference type="SMART" id="SM00587">
    <property type="entry name" value="CHK"/>
    <property type="match status" value="1"/>
</dbReference>
<evidence type="ECO:0000259" key="1">
    <source>
        <dbReference type="SMART" id="SM00587"/>
    </source>
</evidence>
<dbReference type="Proteomes" id="UP001153620">
    <property type="component" value="Chromosome 1"/>
</dbReference>
<protein>
    <recommendedName>
        <fullName evidence="1">CHK kinase-like domain-containing protein</fullName>
    </recommendedName>
</protein>
<dbReference type="Pfam" id="PF02958">
    <property type="entry name" value="EcKL"/>
    <property type="match status" value="1"/>
</dbReference>
<reference evidence="2" key="2">
    <citation type="submission" date="2022-10" db="EMBL/GenBank/DDBJ databases">
        <authorList>
            <consortium name="ENA_rothamsted_submissions"/>
            <consortium name="culmorum"/>
            <person name="King R."/>
        </authorList>
    </citation>
    <scope>NUCLEOTIDE SEQUENCE</scope>
</reference>
<gene>
    <name evidence="2" type="ORF">CHIRRI_LOCUS4081</name>
</gene>
<dbReference type="SUPFAM" id="SSF56112">
    <property type="entry name" value="Protein kinase-like (PK-like)"/>
    <property type="match status" value="1"/>
</dbReference>